<dbReference type="Proteomes" id="UP000444721">
    <property type="component" value="Unassembled WGS sequence"/>
</dbReference>
<evidence type="ECO:0000313" key="6">
    <source>
        <dbReference type="EMBL" id="KAF0972395.1"/>
    </source>
</evidence>
<accession>A0A6A5BEA4</accession>
<name>A0A6A5BEA4_NAEFO</name>
<feature type="region of interest" description="Disordered" evidence="2">
    <location>
        <begin position="185"/>
        <end position="218"/>
    </location>
</feature>
<feature type="region of interest" description="Disordered" evidence="2">
    <location>
        <begin position="1861"/>
        <end position="1889"/>
    </location>
</feature>
<dbReference type="Pfam" id="PF14666">
    <property type="entry name" value="RICTOR_M"/>
    <property type="match status" value="1"/>
</dbReference>
<reference evidence="6 7" key="1">
    <citation type="journal article" date="2019" name="Sci. Rep.">
        <title>Nanopore sequencing improves the draft genome of the human pathogenic amoeba Naegleria fowleri.</title>
        <authorList>
            <person name="Liechti N."/>
            <person name="Schurch N."/>
            <person name="Bruggmann R."/>
            <person name="Wittwer M."/>
        </authorList>
    </citation>
    <scope>NUCLEOTIDE SEQUENCE [LARGE SCALE GENOMIC DNA]</scope>
    <source>
        <strain evidence="6 7">ATCC 30894</strain>
    </source>
</reference>
<dbReference type="SMART" id="SM01310">
    <property type="entry name" value="RICTOR_V"/>
    <property type="match status" value="1"/>
</dbReference>
<dbReference type="SMART" id="SM01308">
    <property type="entry name" value="RICTOR_N"/>
    <property type="match status" value="1"/>
</dbReference>
<feature type="compositionally biased region" description="Low complexity" evidence="2">
    <location>
        <begin position="1"/>
        <end position="30"/>
    </location>
</feature>
<evidence type="ECO:0000313" key="7">
    <source>
        <dbReference type="Proteomes" id="UP000444721"/>
    </source>
</evidence>
<comment type="similarity">
    <text evidence="1">Belongs to the RICTOR family.</text>
</comment>
<sequence length="1889" mass="212129">MRPYLPTTTPSVTSSMMNNHNNHNNNNNNNLGVPPIPPRPQPSTLTAASASSSSSSSNNMTINNSSQQQPPKVIIVQPLSLAPISANVRSTSTTITNFSNRTVAGGNVSPHSPTITNHSQQNHSNHYQNNNNHGEQVVLPPPQLPTSPLSPKIYTTTPTTTTTMNSSTAGTTTTTTLKPSSAAIVSNNGSTLSYPSPHHHQHSQHSHSHHQNILNHNNNNNNNNLNTHQNLFTHYVQEETINVPLSQEQIAVYQKQLSDVIHKLKQTHTDGKEKAKALEQVIYLSCTLKSDFTMTLFGIYNADKSLWEYSPVLDLFIKCLRYLLLHRSSYIRSLTVRCMRYIIQNDPVNFPFEVLWYKYNCHLLIFKMMLNDTDREKIQVLELVRTLCSNIVKRKNAAAVNGSSSIVLIQSKQQQQYGLYFAPPTRKIEIPFLFMKGIVHFLSYIDGTLLQMQTQMDQQSSNTASQRGNPPPPNATTSAATGSNTNTATTNNLSSSANDQKKQYFLESYKSVCIEILRDSLVYDESLCDTVIKCGGFKYLVELLLNNKFSQYHSSILSSILYICDKFRTRKFMKKGLLDLLYLISPFTNYSQLHQQYTIAANNAAMLNPSAAQQAQDDLNQLVVELERSKSIILYFMRSWTGLFIVNQTKVNILGTIANLLKVPNRTQLKHLILDLYIEILKQSVPSKYHHLIPPIFNECSSLYRDRSQSLKKKNPTNNSTLNLPPNNNNNNPTTTNQLTTSSGVINNGTHVVVPGGGGGAGTGGQYGVGVGTSGGGGGAGGTINGGGVGGGTNLSASSTTVLVGGNQPPSSSAGFYTSFTNDVTFYADHSADEDRVVNICFVFLSMTILTLIDSGLIESLLYLSKQSMINGKTKTQEDPSALKDKLNIGNDDEEDKGERAFISFRASQLLQSVLLFSDMLLNKKTCLVMQDRFDTEIANFLLGISKNNLYSYKTLSMLSAFYQQSFNSYNVGGNSSSMMDHTMIQAPSHLSVVSSDSNSSSDDRFSKFSTNNIPSFYIRTQIDSDMDDQTFEKLIRESNVLVTKDSKRWNWEKIYCLIFGPLRVAHRLKEVITKQEKLLKRILSYFKPYKKAFSELKYQEANLGYTKLCNELLYNLLHMDDSGIQLIRSCNIIKQFYEVLEIEVRVAKMFPQKATTSKTDQKLIDSDKRILSEDRVQKYMVRDYFAIIGLMSSTIKGKELLEEERIFDVLKDLTTKRDDISQLIIKSLDYTRPFSDRAREILKEAMMNGSNTIRYISTLYIRNLIRQQQSYPNNFHAWGVPLLTSKLYDDWEKVRFSAISILSEVCCTNFGGSSSSDLSDFESATEDALMVSPRSANSFIQMSSSNTTSNENLRSFVSQNISREVIAEVMRDGRDGMNLLLKMTSCREGIDYLSSDHIKLLQELVEEWFERESHQYLLQVEYGLNRFYQMNALSIHSAFPPTIASSLMIGSLSPSSHHHIALSTSTPTGKGAQNMSGSYDYAKHGVILQSNLYGELCHTLEGCTILTNDKNRTLHSLCQNLLNVYQKVLVATSGGNSSQSNSYTNLSQDFNDSSSDYCGQINNQQLVHLWSLAFCCSTNTGYEYCNRYIQQVIIGYEKSHLQQESSSDQHVDSTDATDGWNQSPTNSNNNNNTIGSEQYTVAQYFVFIAQQSKDISLRGTMLYLLGILSKCSLARRDLLEIGYECSYRYAISVPKDRKQFFNLTDERDSKVEDSQQDYNNEDVLLESILKESQNQDIIKELVSNVTKIANPVHEQQSSINLQNSKTKVAKILTNNEKSKLIYYLLGHHFTYYKYKWKIIKFVINDLLGGNSSMLCSSIATSNYETNSNMINSAVEDELFVMNTHLLWLDAETNAINNRIEERERKESSSKPTSTKENNKTVKISSTTK</sequence>
<dbReference type="VEuPathDB" id="AmoebaDB:NF0048490"/>
<feature type="domain" description="Rapamycin-insensitive companion of mTOR middle" evidence="3">
    <location>
        <begin position="1027"/>
        <end position="1268"/>
    </location>
</feature>
<evidence type="ECO:0000256" key="2">
    <source>
        <dbReference type="SAM" id="MobiDB-lite"/>
    </source>
</evidence>
<keyword evidence="7" id="KW-1185">Reference proteome</keyword>
<dbReference type="VEuPathDB" id="AmoebaDB:NfTy_061330"/>
<feature type="region of interest" description="Disordered" evidence="2">
    <location>
        <begin position="1"/>
        <end position="70"/>
    </location>
</feature>
<feature type="region of interest" description="Disordered" evidence="2">
    <location>
        <begin position="99"/>
        <end position="137"/>
    </location>
</feature>
<feature type="domain" description="Rapamycin-insensitive companion of mTOR N-terminal" evidence="4">
    <location>
        <begin position="287"/>
        <end position="923"/>
    </location>
</feature>
<dbReference type="GeneID" id="68116515"/>
<dbReference type="InterPro" id="IPR029452">
    <property type="entry name" value="RICTOR_V"/>
</dbReference>
<feature type="compositionally biased region" description="Polar residues" evidence="2">
    <location>
        <begin position="185"/>
        <end position="194"/>
    </location>
</feature>
<dbReference type="InterPro" id="IPR029451">
    <property type="entry name" value="RICTOR_M"/>
</dbReference>
<dbReference type="OrthoDB" id="14744at2759"/>
<feature type="region of interest" description="Disordered" evidence="2">
    <location>
        <begin position="456"/>
        <end position="495"/>
    </location>
</feature>
<dbReference type="PANTHER" id="PTHR13298">
    <property type="entry name" value="CYTOSOLIC REGULATOR PIANISSIMO"/>
    <property type="match status" value="1"/>
</dbReference>
<dbReference type="InterPro" id="IPR028267">
    <property type="entry name" value="Pianissimo_N"/>
</dbReference>
<feature type="compositionally biased region" description="Low complexity" evidence="2">
    <location>
        <begin position="716"/>
        <end position="747"/>
    </location>
</feature>
<feature type="compositionally biased region" description="Low complexity" evidence="2">
    <location>
        <begin position="475"/>
        <end position="495"/>
    </location>
</feature>
<dbReference type="SUPFAM" id="SSF48371">
    <property type="entry name" value="ARM repeat"/>
    <property type="match status" value="2"/>
</dbReference>
<feature type="region of interest" description="Disordered" evidence="2">
    <location>
        <begin position="156"/>
        <end position="175"/>
    </location>
</feature>
<dbReference type="PANTHER" id="PTHR13298:SF11">
    <property type="entry name" value="RAPAMYCIN-INSENSITIVE COMPANION OF MTOR"/>
    <property type="match status" value="1"/>
</dbReference>
<feature type="domain" description="Rapamycin-insensitive companion of mTOR" evidence="5">
    <location>
        <begin position="1570"/>
        <end position="1686"/>
    </location>
</feature>
<proteinExistence type="inferred from homology"/>
<feature type="compositionally biased region" description="Low complexity" evidence="2">
    <location>
        <begin position="1622"/>
        <end position="1634"/>
    </location>
</feature>
<organism evidence="6 7">
    <name type="scientific">Naegleria fowleri</name>
    <name type="common">Brain eating amoeba</name>
    <dbReference type="NCBI Taxonomy" id="5763"/>
    <lineage>
        <taxon>Eukaryota</taxon>
        <taxon>Discoba</taxon>
        <taxon>Heterolobosea</taxon>
        <taxon>Tetramitia</taxon>
        <taxon>Eutetramitia</taxon>
        <taxon>Vahlkampfiidae</taxon>
        <taxon>Naegleria</taxon>
    </lineage>
</organism>
<dbReference type="InterPro" id="IPR028268">
    <property type="entry name" value="Pianissimo_fam"/>
</dbReference>
<feature type="compositionally biased region" description="Low complexity" evidence="2">
    <location>
        <begin position="43"/>
        <end position="70"/>
    </location>
</feature>
<evidence type="ECO:0000259" key="3">
    <source>
        <dbReference type="SMART" id="SM01307"/>
    </source>
</evidence>
<dbReference type="GO" id="GO:0038203">
    <property type="term" value="P:TORC2 signaling"/>
    <property type="evidence" value="ECO:0007669"/>
    <property type="project" value="TreeGrafter"/>
</dbReference>
<dbReference type="GO" id="GO:0031932">
    <property type="term" value="C:TORC2 complex"/>
    <property type="evidence" value="ECO:0007669"/>
    <property type="project" value="InterPro"/>
</dbReference>
<evidence type="ECO:0000259" key="5">
    <source>
        <dbReference type="SMART" id="SM01310"/>
    </source>
</evidence>
<comment type="caution">
    <text evidence="6">The sequence shown here is derived from an EMBL/GenBank/DDBJ whole genome shotgun (WGS) entry which is preliminary data.</text>
</comment>
<feature type="compositionally biased region" description="Low complexity" evidence="2">
    <location>
        <begin position="117"/>
        <end position="137"/>
    </location>
</feature>
<dbReference type="RefSeq" id="XP_044557110.1">
    <property type="nucleotide sequence ID" value="XM_044713241.1"/>
</dbReference>
<protein>
    <submittedName>
        <fullName evidence="6">Uncharacterized protein</fullName>
    </submittedName>
</protein>
<feature type="region of interest" description="Disordered" evidence="2">
    <location>
        <begin position="1605"/>
        <end position="1634"/>
    </location>
</feature>
<evidence type="ECO:0000259" key="4">
    <source>
        <dbReference type="SMART" id="SM01308"/>
    </source>
</evidence>
<dbReference type="EMBL" id="VFQX01000068">
    <property type="protein sequence ID" value="KAF0972395.1"/>
    <property type="molecule type" value="Genomic_DNA"/>
</dbReference>
<evidence type="ECO:0000256" key="1">
    <source>
        <dbReference type="ARBA" id="ARBA00008878"/>
    </source>
</evidence>
<feature type="compositionally biased region" description="Basic residues" evidence="2">
    <location>
        <begin position="197"/>
        <end position="210"/>
    </location>
</feature>
<dbReference type="VEuPathDB" id="AmoebaDB:FDP41_009298"/>
<feature type="compositionally biased region" description="Basic and acidic residues" evidence="2">
    <location>
        <begin position="1605"/>
        <end position="1614"/>
    </location>
</feature>
<dbReference type="Pfam" id="PF14664">
    <property type="entry name" value="RICTOR_N"/>
    <property type="match status" value="1"/>
</dbReference>
<dbReference type="SMART" id="SM01307">
    <property type="entry name" value="RICTOR_M"/>
    <property type="match status" value="1"/>
</dbReference>
<dbReference type="InterPro" id="IPR016024">
    <property type="entry name" value="ARM-type_fold"/>
</dbReference>
<feature type="region of interest" description="Disordered" evidence="2">
    <location>
        <begin position="707"/>
        <end position="747"/>
    </location>
</feature>
<gene>
    <name evidence="6" type="ORF">FDP41_009298</name>
</gene>